<keyword evidence="2" id="KW-0436">Ligase</keyword>
<keyword evidence="1" id="KW-0812">Transmembrane</keyword>
<keyword evidence="1" id="KW-0472">Membrane</keyword>
<feature type="transmembrane region" description="Helical" evidence="1">
    <location>
        <begin position="20"/>
        <end position="48"/>
    </location>
</feature>
<comment type="caution">
    <text evidence="2">The sequence shown here is derived from an EMBL/GenBank/DDBJ whole genome shotgun (WGS) entry which is preliminary data.</text>
</comment>
<feature type="transmembrane region" description="Helical" evidence="1">
    <location>
        <begin position="335"/>
        <end position="356"/>
    </location>
</feature>
<feature type="transmembrane region" description="Helical" evidence="1">
    <location>
        <begin position="262"/>
        <end position="282"/>
    </location>
</feature>
<accession>A0A921MXZ8</accession>
<feature type="transmembrane region" description="Helical" evidence="1">
    <location>
        <begin position="188"/>
        <end position="207"/>
    </location>
</feature>
<sequence>MEHTASGAVSLPSWPLLAMLYGFPLFWVTGLTLFVPVTFGSIMMLFLVLRGGLRATPGMLCWLAFLAWVMVCAISLSGPMELMGYAQRTSDLMAVGIAFLYFVNARESLSLTHLLRGLTVVWGTVVVLGLLATQFPDFRLTTPLSRVMPGGLLRNELVRELVMPRLAEVQDPWGAEEPFVRPAAPFPYTNSWGMAYALLTPLMMLVWTRMRSRGGRVLLALGMVVSVYPAAQTSNRGMLLALALFAVLLTGRFVLAGNVRMGLGVLCLLGVAGVGALFGGVFEAIAERQEVSHTTSGRSSIYQATFDKVLESPVVGWAMPDMDPSIGIALGTQGYAWTLLYCYGFLGLALFYGFLGRVLLASWRVQDTAAFVLQSMVATVGCTIWFYGLGVTQCLIMMLGAAVLSRAAADGGGTDG</sequence>
<keyword evidence="1" id="KW-1133">Transmembrane helix</keyword>
<feature type="transmembrane region" description="Helical" evidence="1">
    <location>
        <begin position="115"/>
        <end position="135"/>
    </location>
</feature>
<evidence type="ECO:0000313" key="3">
    <source>
        <dbReference type="Proteomes" id="UP000742460"/>
    </source>
</evidence>
<feature type="transmembrane region" description="Helical" evidence="1">
    <location>
        <begin position="214"/>
        <end position="231"/>
    </location>
</feature>
<proteinExistence type="predicted"/>
<organism evidence="2 3">
    <name type="scientific">Brachybacterium massiliense</name>
    <dbReference type="NCBI Taxonomy" id="1755098"/>
    <lineage>
        <taxon>Bacteria</taxon>
        <taxon>Bacillati</taxon>
        <taxon>Actinomycetota</taxon>
        <taxon>Actinomycetes</taxon>
        <taxon>Micrococcales</taxon>
        <taxon>Dermabacteraceae</taxon>
        <taxon>Brachybacterium</taxon>
    </lineage>
</organism>
<feature type="transmembrane region" description="Helical" evidence="1">
    <location>
        <begin position="368"/>
        <end position="388"/>
    </location>
</feature>
<feature type="transmembrane region" description="Helical" evidence="1">
    <location>
        <begin position="237"/>
        <end position="255"/>
    </location>
</feature>
<dbReference type="AlphaFoldDB" id="A0A921MXZ8"/>
<dbReference type="Proteomes" id="UP000742460">
    <property type="component" value="Unassembled WGS sequence"/>
</dbReference>
<feature type="transmembrane region" description="Helical" evidence="1">
    <location>
        <begin position="85"/>
        <end position="103"/>
    </location>
</feature>
<dbReference type="GO" id="GO:0016874">
    <property type="term" value="F:ligase activity"/>
    <property type="evidence" value="ECO:0007669"/>
    <property type="project" value="UniProtKB-KW"/>
</dbReference>
<evidence type="ECO:0000256" key="1">
    <source>
        <dbReference type="SAM" id="Phobius"/>
    </source>
</evidence>
<dbReference type="EMBL" id="DYUE01000305">
    <property type="protein sequence ID" value="HJG92613.1"/>
    <property type="molecule type" value="Genomic_DNA"/>
</dbReference>
<evidence type="ECO:0000313" key="2">
    <source>
        <dbReference type="EMBL" id="HJG92613.1"/>
    </source>
</evidence>
<protein>
    <submittedName>
        <fullName evidence="2">O-antigen ligase domain-containing protein</fullName>
    </submittedName>
</protein>
<reference evidence="2" key="2">
    <citation type="submission" date="2021-09" db="EMBL/GenBank/DDBJ databases">
        <authorList>
            <person name="Gilroy R."/>
        </authorList>
    </citation>
    <scope>NUCLEOTIDE SEQUENCE</scope>
    <source>
        <strain evidence="2">ChiGjej5B5-22894</strain>
    </source>
</reference>
<gene>
    <name evidence="2" type="ORF">K8V81_12915</name>
</gene>
<reference evidence="2" key="1">
    <citation type="journal article" date="2021" name="PeerJ">
        <title>Extensive microbial diversity within the chicken gut microbiome revealed by metagenomics and culture.</title>
        <authorList>
            <person name="Gilroy R."/>
            <person name="Ravi A."/>
            <person name="Getino M."/>
            <person name="Pursley I."/>
            <person name="Horton D.L."/>
            <person name="Alikhan N.F."/>
            <person name="Baker D."/>
            <person name="Gharbi K."/>
            <person name="Hall N."/>
            <person name="Watson M."/>
            <person name="Adriaenssens E.M."/>
            <person name="Foster-Nyarko E."/>
            <person name="Jarju S."/>
            <person name="Secka A."/>
            <person name="Antonio M."/>
            <person name="Oren A."/>
            <person name="Chaudhuri R.R."/>
            <person name="La Ragione R."/>
            <person name="Hildebrand F."/>
            <person name="Pallen M.J."/>
        </authorList>
    </citation>
    <scope>NUCLEOTIDE SEQUENCE</scope>
    <source>
        <strain evidence="2">ChiGjej5B5-22894</strain>
    </source>
</reference>
<feature type="transmembrane region" description="Helical" evidence="1">
    <location>
        <begin position="60"/>
        <end position="79"/>
    </location>
</feature>
<name>A0A921MXZ8_9MICO</name>